<dbReference type="RefSeq" id="WP_171477290.1">
    <property type="nucleotide sequence ID" value="NZ_BKNL01000028.1"/>
</dbReference>
<evidence type="ECO:0000313" key="1">
    <source>
        <dbReference type="EMBL" id="UUN97815.1"/>
    </source>
</evidence>
<dbReference type="AlphaFoldDB" id="A0A8I1DK89"/>
<sequence length="51" mass="6099">MTDLKYKVEIIRSIEQLQLPNHFIQALDDAYQAENIIKAINCLKDMNDQWY</sequence>
<proteinExistence type="predicted"/>
<name>A0A8I1DK89_ACIBZ</name>
<dbReference type="Proteomes" id="UP000644140">
    <property type="component" value="Chromosome"/>
</dbReference>
<organism evidence="1 2">
    <name type="scientific">Acinetobacter bereziniae</name>
    <name type="common">Acinetobacter genomosp. 10</name>
    <dbReference type="NCBI Taxonomy" id="106648"/>
    <lineage>
        <taxon>Bacteria</taxon>
        <taxon>Pseudomonadati</taxon>
        <taxon>Pseudomonadota</taxon>
        <taxon>Gammaproteobacteria</taxon>
        <taxon>Moraxellales</taxon>
        <taxon>Moraxellaceae</taxon>
        <taxon>Acinetobacter</taxon>
    </lineage>
</organism>
<protein>
    <submittedName>
        <fullName evidence="1">Uncharacterized protein</fullName>
    </submittedName>
</protein>
<accession>A0A8I1DK89</accession>
<reference evidence="1" key="1">
    <citation type="submission" date="2022-02" db="EMBL/GenBank/DDBJ databases">
        <title>Characterization of Tn125 harboring carbapenem-resistant Acinetobacter bereziniae clinical isolates.</title>
        <authorList>
            <person name="Wong N.-K."/>
            <person name="Pan Q."/>
        </authorList>
    </citation>
    <scope>NUCLEOTIDE SEQUENCE</scope>
    <source>
        <strain evidence="1">GD03393</strain>
    </source>
</reference>
<gene>
    <name evidence="1" type="ORF">I9054_021305</name>
</gene>
<dbReference type="EMBL" id="CP092085">
    <property type="protein sequence ID" value="UUN97815.1"/>
    <property type="molecule type" value="Genomic_DNA"/>
</dbReference>
<evidence type="ECO:0000313" key="2">
    <source>
        <dbReference type="Proteomes" id="UP000644140"/>
    </source>
</evidence>